<feature type="region of interest" description="Disordered" evidence="4">
    <location>
        <begin position="116"/>
        <end position="146"/>
    </location>
</feature>
<evidence type="ECO:0000256" key="1">
    <source>
        <dbReference type="ARBA" id="ARBA00023125"/>
    </source>
</evidence>
<dbReference type="GO" id="GO:0006260">
    <property type="term" value="P:DNA replication"/>
    <property type="evidence" value="ECO:0007669"/>
    <property type="project" value="InterPro"/>
</dbReference>
<dbReference type="PANTHER" id="PTHR10302">
    <property type="entry name" value="SINGLE-STRANDED DNA-BINDING PROTEIN"/>
    <property type="match status" value="1"/>
</dbReference>
<dbReference type="InterPro" id="IPR011344">
    <property type="entry name" value="ssDNA-bd"/>
</dbReference>
<dbReference type="SUPFAM" id="SSF50249">
    <property type="entry name" value="Nucleic acid-binding proteins"/>
    <property type="match status" value="1"/>
</dbReference>
<dbReference type="Gene3D" id="2.40.50.140">
    <property type="entry name" value="Nucleic acid-binding proteins"/>
    <property type="match status" value="1"/>
</dbReference>
<protein>
    <recommendedName>
        <fullName evidence="2 3">Single-stranded DNA-binding protein</fullName>
        <shortName evidence="2">SSB</shortName>
    </recommendedName>
</protein>
<dbReference type="EMBL" id="CACRSW010000023">
    <property type="protein sequence ID" value="VYS99158.1"/>
    <property type="molecule type" value="Genomic_DNA"/>
</dbReference>
<sequence length="159" mass="18004">MNKVVLIGRLTKDPDLRYTQSGMAVCQFTLAVNKNLSKDKKEEMEAQNKPIADFPRIIVWGKMGENASRYLKKGSQCAIDGAIQTGSYQDNNGNRVFTTDIVAQHIEFLTRITQDGTDYNSNTNSQGYQNHSTSNYGANNNNYFEDDFEDVQDDNRIPF</sequence>
<dbReference type="GO" id="GO:0003697">
    <property type="term" value="F:single-stranded DNA binding"/>
    <property type="evidence" value="ECO:0007669"/>
    <property type="project" value="UniProtKB-UniRule"/>
</dbReference>
<dbReference type="RefSeq" id="WP_156329008.1">
    <property type="nucleotide sequence ID" value="NZ_CACRSW010000023.1"/>
</dbReference>
<dbReference type="PIRSF" id="PIRSF002070">
    <property type="entry name" value="SSB"/>
    <property type="match status" value="1"/>
</dbReference>
<dbReference type="InterPro" id="IPR012340">
    <property type="entry name" value="NA-bd_OB-fold"/>
</dbReference>
<evidence type="ECO:0000256" key="4">
    <source>
        <dbReference type="SAM" id="MobiDB-lite"/>
    </source>
</evidence>
<dbReference type="PANTHER" id="PTHR10302:SF27">
    <property type="entry name" value="SINGLE-STRANDED DNA-BINDING PROTEIN"/>
    <property type="match status" value="1"/>
</dbReference>
<dbReference type="NCBIfam" id="TIGR00621">
    <property type="entry name" value="ssb"/>
    <property type="match status" value="1"/>
</dbReference>
<name>A0A6N2T2Z4_9FIRM</name>
<evidence type="ECO:0000256" key="3">
    <source>
        <dbReference type="PIRNR" id="PIRNR002070"/>
    </source>
</evidence>
<feature type="compositionally biased region" description="Polar residues" evidence="4">
    <location>
        <begin position="116"/>
        <end position="138"/>
    </location>
</feature>
<dbReference type="AlphaFoldDB" id="A0A6N2T2Z4"/>
<proteinExistence type="inferred from homology"/>
<accession>A0A6N2T2Z4</accession>
<comment type="subunit">
    <text evidence="2">Homotetramer.</text>
</comment>
<reference evidence="5" key="1">
    <citation type="submission" date="2019-11" db="EMBL/GenBank/DDBJ databases">
        <authorList>
            <person name="Feng L."/>
        </authorList>
    </citation>
    <scope>NUCLEOTIDE SEQUENCE</scope>
    <source>
        <strain evidence="5">AvaginalisLFYP127</strain>
    </source>
</reference>
<dbReference type="InterPro" id="IPR000424">
    <property type="entry name" value="Primosome_PriB/ssb"/>
</dbReference>
<keyword evidence="1 2" id="KW-0238">DNA-binding</keyword>
<dbReference type="PROSITE" id="PS50935">
    <property type="entry name" value="SSB"/>
    <property type="match status" value="1"/>
</dbReference>
<comment type="caution">
    <text evidence="2">Lacks conserved residue(s) required for the propagation of feature annotation.</text>
</comment>
<evidence type="ECO:0000256" key="2">
    <source>
        <dbReference type="HAMAP-Rule" id="MF_00984"/>
    </source>
</evidence>
<dbReference type="HAMAP" id="MF_00984">
    <property type="entry name" value="SSB"/>
    <property type="match status" value="1"/>
</dbReference>
<gene>
    <name evidence="5" type="primary">ssb_1</name>
    <name evidence="5" type="ORF">AVLFYP127_00428</name>
</gene>
<organism evidence="5">
    <name type="scientific">Anaerococcus vaginalis</name>
    <dbReference type="NCBI Taxonomy" id="33037"/>
    <lineage>
        <taxon>Bacteria</taxon>
        <taxon>Bacillati</taxon>
        <taxon>Bacillota</taxon>
        <taxon>Tissierellia</taxon>
        <taxon>Tissierellales</taxon>
        <taxon>Peptoniphilaceae</taxon>
        <taxon>Anaerococcus</taxon>
    </lineage>
</organism>
<dbReference type="CDD" id="cd04496">
    <property type="entry name" value="SSB_OBF"/>
    <property type="match status" value="1"/>
</dbReference>
<dbReference type="GO" id="GO:0009295">
    <property type="term" value="C:nucleoid"/>
    <property type="evidence" value="ECO:0007669"/>
    <property type="project" value="TreeGrafter"/>
</dbReference>
<dbReference type="Pfam" id="PF00436">
    <property type="entry name" value="SSB"/>
    <property type="match status" value="1"/>
</dbReference>
<evidence type="ECO:0000313" key="5">
    <source>
        <dbReference type="EMBL" id="VYS99158.1"/>
    </source>
</evidence>